<dbReference type="Gene3D" id="2.40.10.10">
    <property type="entry name" value="Trypsin-like serine proteases"/>
    <property type="match status" value="1"/>
</dbReference>
<dbReference type="InterPro" id="IPR043504">
    <property type="entry name" value="Peptidase_S1_PA_chymotrypsin"/>
</dbReference>
<dbReference type="SUPFAM" id="SSF50494">
    <property type="entry name" value="Trypsin-like serine proteases"/>
    <property type="match status" value="1"/>
</dbReference>
<dbReference type="PANTHER" id="PTHR43019">
    <property type="entry name" value="SERINE ENDOPROTEASE DEGS"/>
    <property type="match status" value="1"/>
</dbReference>
<evidence type="ECO:0000313" key="3">
    <source>
        <dbReference type="Proteomes" id="UP000034201"/>
    </source>
</evidence>
<name>A0A0G1WRT4_9BACT</name>
<comment type="caution">
    <text evidence="2">The sequence shown here is derived from an EMBL/GenBank/DDBJ whole genome shotgun (WGS) entry which is preliminary data.</text>
</comment>
<dbReference type="Proteomes" id="UP000034201">
    <property type="component" value="Unassembled WGS sequence"/>
</dbReference>
<dbReference type="EMBL" id="LCQQ01000010">
    <property type="protein sequence ID" value="KKW21265.1"/>
    <property type="molecule type" value="Genomic_DNA"/>
</dbReference>
<dbReference type="Gene3D" id="2.40.10.120">
    <property type="match status" value="1"/>
</dbReference>
<sequence>MKKISFPAQQTIIFLALLSLAGGAALGVVETLKSRQAGKTAALFSRKEPAEDFLPSEEEIADLTKPAVVRIVRTIKGEAKIPSFTFDFAAREFTIDQKKILTVPIEYEITGSGFIVNPAGYITTNASVVSEDTVKYLKVLELFTLSIAKDSLLQTGKENTPAKLPAAEFKRLIDESSFALTSDIRVLNPVSTKNSLSELAADGFPARVVRVEENFLENDRDVAIIKIDGSRFPAIPVGSDTPLPVGRKIFAFGFPKTAEFNQKNPLEATFTRGIIRAVRNSHNGKFLIYQLDAKISRESSGGPVLDETGSVSGLISFPTSGLIEDAKDNPAFALPTAILSETLKEIPVTPESGAYYKNLYAGLALLDEKRCKAALEKFNAARETHGAFLPALVIKKYVDECNRLIETGESADSRFDAVYNFFGTMGPLVWAIAGIVIVGALAVAIVIFFFRRRIARDEEKMEELAGSLTNRTLPKTSDPPLRGEFAQKRRPAYLAFLTRREEKKEESAHSDAEFAAITYAKTQFEAGFSEEQIVRALRDAGWRDTAVNKIILFAKMK</sequence>
<evidence type="ECO:0000313" key="2">
    <source>
        <dbReference type="EMBL" id="KKW21265.1"/>
    </source>
</evidence>
<evidence type="ECO:0000256" key="1">
    <source>
        <dbReference type="SAM" id="Phobius"/>
    </source>
</evidence>
<proteinExistence type="predicted"/>
<protein>
    <submittedName>
        <fullName evidence="2">Peptidase S1 and S6, chymotrypsin/Hap</fullName>
    </submittedName>
</protein>
<keyword evidence="1" id="KW-0472">Membrane</keyword>
<dbReference type="InterPro" id="IPR009003">
    <property type="entry name" value="Peptidase_S1_PA"/>
</dbReference>
<organism evidence="2 3">
    <name type="scientific">Candidatus Adlerbacteria bacterium GW2011_GWC1_50_9</name>
    <dbReference type="NCBI Taxonomy" id="1618608"/>
    <lineage>
        <taxon>Bacteria</taxon>
        <taxon>Candidatus Adleribacteriota</taxon>
    </lineage>
</organism>
<dbReference type="PANTHER" id="PTHR43019:SF23">
    <property type="entry name" value="PROTEASE DO-LIKE 5, CHLOROPLASTIC"/>
    <property type="match status" value="1"/>
</dbReference>
<dbReference type="AlphaFoldDB" id="A0A0G1WRT4"/>
<keyword evidence="1" id="KW-1133">Transmembrane helix</keyword>
<keyword evidence="1" id="KW-0812">Transmembrane</keyword>
<gene>
    <name evidence="2" type="ORF">UY61_C0010G0009</name>
</gene>
<feature type="transmembrane region" description="Helical" evidence="1">
    <location>
        <begin position="428"/>
        <end position="450"/>
    </location>
</feature>
<dbReference type="Pfam" id="PF13365">
    <property type="entry name" value="Trypsin_2"/>
    <property type="match status" value="1"/>
</dbReference>
<accession>A0A0G1WRT4</accession>
<reference evidence="2 3" key="1">
    <citation type="journal article" date="2015" name="Nature">
        <title>rRNA introns, odd ribosomes, and small enigmatic genomes across a large radiation of phyla.</title>
        <authorList>
            <person name="Brown C.T."/>
            <person name="Hug L.A."/>
            <person name="Thomas B.C."/>
            <person name="Sharon I."/>
            <person name="Castelle C.J."/>
            <person name="Singh A."/>
            <person name="Wilkins M.J."/>
            <person name="Williams K.H."/>
            <person name="Banfield J.F."/>
        </authorList>
    </citation>
    <scope>NUCLEOTIDE SEQUENCE [LARGE SCALE GENOMIC DNA]</scope>
</reference>